<dbReference type="AlphaFoldDB" id="A0A1H0TXC0"/>
<proteinExistence type="predicted"/>
<dbReference type="SUPFAM" id="SSF53649">
    <property type="entry name" value="Alkaline phosphatase-like"/>
    <property type="match status" value="1"/>
</dbReference>
<feature type="transmembrane region" description="Helical" evidence="6">
    <location>
        <begin position="115"/>
        <end position="135"/>
    </location>
</feature>
<dbReference type="Proteomes" id="UP000199073">
    <property type="component" value="Unassembled WGS sequence"/>
</dbReference>
<dbReference type="Gene3D" id="3.40.720.10">
    <property type="entry name" value="Alkaline Phosphatase, subunit A"/>
    <property type="match status" value="1"/>
</dbReference>
<dbReference type="InterPro" id="IPR000917">
    <property type="entry name" value="Sulfatase_N"/>
</dbReference>
<evidence type="ECO:0000313" key="8">
    <source>
        <dbReference type="EMBL" id="SDP58420.1"/>
    </source>
</evidence>
<keyword evidence="4 6" id="KW-1133">Transmembrane helix</keyword>
<dbReference type="GO" id="GO:0005886">
    <property type="term" value="C:plasma membrane"/>
    <property type="evidence" value="ECO:0007669"/>
    <property type="project" value="UniProtKB-SubCell"/>
</dbReference>
<evidence type="ECO:0000256" key="3">
    <source>
        <dbReference type="ARBA" id="ARBA00022692"/>
    </source>
</evidence>
<reference evidence="8 9" key="1">
    <citation type="submission" date="2016-10" db="EMBL/GenBank/DDBJ databases">
        <authorList>
            <person name="de Groot N.N."/>
        </authorList>
    </citation>
    <scope>NUCLEOTIDE SEQUENCE [LARGE SCALE GENOMIC DNA]</scope>
    <source>
        <strain evidence="8 9">DSM 12130</strain>
    </source>
</reference>
<dbReference type="EMBL" id="FNJI01000027">
    <property type="protein sequence ID" value="SDP58420.1"/>
    <property type="molecule type" value="Genomic_DNA"/>
</dbReference>
<keyword evidence="8" id="KW-0808">Transferase</keyword>
<sequence>MTNKLIYYAPFILTFCLSIFLFAKFRIPKRQAIPAYILSLLLIFLTAVHFIANYFTGNGIDYSTIFHLKYGIDGAGFKDYLSLITVSLLALITSLTLITYLIFKYENKSKYISRKISITTYTFLTLSFLLNPSIFDIARLYQTNQTSLEGSQTARSDFYNYYMGDKTHQRFKNPKNLVHIYVESLERTYFDSELFPNLITDLKNLESLGVTFTEIKQAPKTGWTIGGITSSECGIPLYTPSNGNSMSSYDTFLPYAVCLGDILKEQGYHLTFLGGADHTFAGKGKFFQTHGYDEVLGKNELLPKLKNQNYAHGWGLYDDSLFEIAFEKYLKLSANNENFALTTLTLDTHHPKGHRSASCETDSYGNFDNSLLDAVKCSDRMVANFIQKILNSSFAQNTIIVLQSDHFGMRSIASDFLKGQDRRNLLIIIDPEKYKNKKIDVAGTTLDIGSTILSVLGIEGQIGLGRNLFDESATTEKTRIHIAQNIKNWGREISNLWGFPKITGKFQIDIKNEIVKIGLRKFNIPVLVELDDQLNTIMRFPYEKKRSSGNYLTKKILAEKNSSPVILVDKCRYIDPLTDKKNDKFCVAFRGKNGVLKNFSLNNDTTYYIPEIKNMLDIN</sequence>
<accession>A0A1H0TXC0</accession>
<evidence type="ECO:0000256" key="4">
    <source>
        <dbReference type="ARBA" id="ARBA00022989"/>
    </source>
</evidence>
<dbReference type="GO" id="GO:0016740">
    <property type="term" value="F:transferase activity"/>
    <property type="evidence" value="ECO:0007669"/>
    <property type="project" value="UniProtKB-KW"/>
</dbReference>
<feature type="domain" description="Sulfatase N-terminal" evidence="7">
    <location>
        <begin position="176"/>
        <end position="458"/>
    </location>
</feature>
<feature type="transmembrane region" description="Helical" evidence="6">
    <location>
        <begin position="35"/>
        <end position="55"/>
    </location>
</feature>
<evidence type="ECO:0000259" key="7">
    <source>
        <dbReference type="Pfam" id="PF00884"/>
    </source>
</evidence>
<evidence type="ECO:0000313" key="9">
    <source>
        <dbReference type="Proteomes" id="UP000199073"/>
    </source>
</evidence>
<organism evidence="8 9">
    <name type="scientific">Desulforhopalus singaporensis</name>
    <dbReference type="NCBI Taxonomy" id="91360"/>
    <lineage>
        <taxon>Bacteria</taxon>
        <taxon>Pseudomonadati</taxon>
        <taxon>Thermodesulfobacteriota</taxon>
        <taxon>Desulfobulbia</taxon>
        <taxon>Desulfobulbales</taxon>
        <taxon>Desulfocapsaceae</taxon>
        <taxon>Desulforhopalus</taxon>
    </lineage>
</organism>
<keyword evidence="2" id="KW-1003">Cell membrane</keyword>
<dbReference type="OrthoDB" id="9760224at2"/>
<dbReference type="InterPro" id="IPR050448">
    <property type="entry name" value="OpgB/LTA_synthase_biosynth"/>
</dbReference>
<dbReference type="RefSeq" id="WP_092224751.1">
    <property type="nucleotide sequence ID" value="NZ_FNJI01000027.1"/>
</dbReference>
<dbReference type="PANTHER" id="PTHR47371">
    <property type="entry name" value="LIPOTEICHOIC ACID SYNTHASE"/>
    <property type="match status" value="1"/>
</dbReference>
<name>A0A1H0TXC0_9BACT</name>
<dbReference type="Pfam" id="PF00884">
    <property type="entry name" value="Sulfatase"/>
    <property type="match status" value="1"/>
</dbReference>
<evidence type="ECO:0000256" key="5">
    <source>
        <dbReference type="ARBA" id="ARBA00023136"/>
    </source>
</evidence>
<evidence type="ECO:0000256" key="1">
    <source>
        <dbReference type="ARBA" id="ARBA00004651"/>
    </source>
</evidence>
<dbReference type="CDD" id="cd16015">
    <property type="entry name" value="LTA_synthase"/>
    <property type="match status" value="1"/>
</dbReference>
<protein>
    <submittedName>
        <fullName evidence="8">Phosphoglycerol transferase</fullName>
    </submittedName>
</protein>
<evidence type="ECO:0000256" key="2">
    <source>
        <dbReference type="ARBA" id="ARBA00022475"/>
    </source>
</evidence>
<evidence type="ECO:0000256" key="6">
    <source>
        <dbReference type="SAM" id="Phobius"/>
    </source>
</evidence>
<comment type="subcellular location">
    <subcellularLocation>
        <location evidence="1">Cell membrane</location>
        <topology evidence="1">Multi-pass membrane protein</topology>
    </subcellularLocation>
</comment>
<feature type="transmembrane region" description="Helical" evidence="6">
    <location>
        <begin position="6"/>
        <end position="23"/>
    </location>
</feature>
<dbReference type="InterPro" id="IPR017850">
    <property type="entry name" value="Alkaline_phosphatase_core_sf"/>
</dbReference>
<feature type="transmembrane region" description="Helical" evidence="6">
    <location>
        <begin position="80"/>
        <end position="103"/>
    </location>
</feature>
<gene>
    <name evidence="8" type="ORF">SAMN05660330_03268</name>
</gene>
<dbReference type="PANTHER" id="PTHR47371:SF3">
    <property type="entry name" value="PHOSPHOGLYCEROL TRANSFERASE I"/>
    <property type="match status" value="1"/>
</dbReference>
<keyword evidence="9" id="KW-1185">Reference proteome</keyword>
<keyword evidence="5 6" id="KW-0472">Membrane</keyword>
<dbReference type="STRING" id="91360.SAMN05660330_03268"/>
<keyword evidence="3 6" id="KW-0812">Transmembrane</keyword>